<keyword evidence="12" id="KW-1185">Reference proteome</keyword>
<dbReference type="AlphaFoldDB" id="A0A0F4GA63"/>
<dbReference type="PANTHER" id="PTHR31586:SF1">
    <property type="entry name" value="CYTOCHROME C OXIDASE ASSEMBLY PROTEIN COX20, MITOCHONDRIAL"/>
    <property type="match status" value="1"/>
</dbReference>
<proteinExistence type="inferred from homology"/>
<gene>
    <name evidence="11" type="ORF">TI39_contig4204g00022</name>
</gene>
<organism evidence="11 12">
    <name type="scientific">Zymoseptoria brevis</name>
    <dbReference type="NCBI Taxonomy" id="1047168"/>
    <lineage>
        <taxon>Eukaryota</taxon>
        <taxon>Fungi</taxon>
        <taxon>Dikarya</taxon>
        <taxon>Ascomycota</taxon>
        <taxon>Pezizomycotina</taxon>
        <taxon>Dothideomycetes</taxon>
        <taxon>Dothideomycetidae</taxon>
        <taxon>Mycosphaerellales</taxon>
        <taxon>Mycosphaerellaceae</taxon>
        <taxon>Zymoseptoria</taxon>
    </lineage>
</organism>
<feature type="compositionally biased region" description="Polar residues" evidence="10">
    <location>
        <begin position="29"/>
        <end position="38"/>
    </location>
</feature>
<evidence type="ECO:0000256" key="7">
    <source>
        <dbReference type="ARBA" id="ARBA00023128"/>
    </source>
</evidence>
<dbReference type="EMBL" id="LAFY01004163">
    <property type="protein sequence ID" value="KJX94266.1"/>
    <property type="molecule type" value="Genomic_DNA"/>
</dbReference>
<name>A0A0F4GA63_9PEZI</name>
<dbReference type="Proteomes" id="UP000033647">
    <property type="component" value="Unassembled WGS sequence"/>
</dbReference>
<feature type="region of interest" description="Disordered" evidence="10">
    <location>
        <begin position="153"/>
        <end position="188"/>
    </location>
</feature>
<evidence type="ECO:0000313" key="12">
    <source>
        <dbReference type="Proteomes" id="UP000033647"/>
    </source>
</evidence>
<protein>
    <recommendedName>
        <fullName evidence="3 9">Cytochrome c oxidase assembly protein COX20, mitochondrial</fullName>
    </recommendedName>
</protein>
<evidence type="ECO:0000256" key="5">
    <source>
        <dbReference type="ARBA" id="ARBA00022792"/>
    </source>
</evidence>
<comment type="caution">
    <text evidence="11">The sequence shown here is derived from an EMBL/GenBank/DDBJ whole genome shotgun (WGS) entry which is preliminary data.</text>
</comment>
<reference evidence="11 12" key="1">
    <citation type="submission" date="2015-03" db="EMBL/GenBank/DDBJ databases">
        <title>RNA-seq based gene annotation and comparative genomics of four Zymoseptoria species reveal species-specific pathogenicity related genes and transposable element activity.</title>
        <authorList>
            <person name="Grandaubert J."/>
            <person name="Bhattacharyya A."/>
            <person name="Stukenbrock E.H."/>
        </authorList>
    </citation>
    <scope>NUCLEOTIDE SEQUENCE [LARGE SCALE GENOMIC DNA]</scope>
    <source>
        <strain evidence="11 12">Zb18110</strain>
    </source>
</reference>
<evidence type="ECO:0000256" key="6">
    <source>
        <dbReference type="ARBA" id="ARBA00022989"/>
    </source>
</evidence>
<accession>A0A0F4GA63</accession>
<comment type="similarity">
    <text evidence="2 9">Belongs to the COX20 family.</text>
</comment>
<dbReference type="GO" id="GO:0033617">
    <property type="term" value="P:mitochondrial respiratory chain complex IV assembly"/>
    <property type="evidence" value="ECO:0007669"/>
    <property type="project" value="InterPro"/>
</dbReference>
<dbReference type="OrthoDB" id="14603at2759"/>
<feature type="compositionally biased region" description="Basic and acidic residues" evidence="10">
    <location>
        <begin position="1"/>
        <end position="16"/>
    </location>
</feature>
<sequence length="201" mass="22501">MADDTRQQQTKEDLSREALTVDPSAKAFTGSQWNSGSAPQPFKPPENANLMAGGTQHTAGGQVPEVTFMNALHVGAPVTEIHKRPCVRDALMTGMAVGFALGGIRVIFRAPVFKACNWAVGGFVVSSGGQYQYCLYRRQAEKEGMTRAMEILNRKEMEKKAREQRKEQLRKERRETKDQEQDAKLAALKEKAEGKPWYKVW</sequence>
<evidence type="ECO:0000256" key="1">
    <source>
        <dbReference type="ARBA" id="ARBA00004273"/>
    </source>
</evidence>
<comment type="function">
    <text evidence="9">Involved in the assembly of the cytochrome c oxidase complex.</text>
</comment>
<evidence type="ECO:0000256" key="10">
    <source>
        <dbReference type="SAM" id="MobiDB-lite"/>
    </source>
</evidence>
<dbReference type="InterPro" id="IPR022533">
    <property type="entry name" value="Cox20"/>
</dbReference>
<dbReference type="Pfam" id="PF12597">
    <property type="entry name" value="Cox20"/>
    <property type="match status" value="1"/>
</dbReference>
<feature type="region of interest" description="Disordered" evidence="10">
    <location>
        <begin position="1"/>
        <end position="59"/>
    </location>
</feature>
<evidence type="ECO:0000256" key="4">
    <source>
        <dbReference type="ARBA" id="ARBA00022692"/>
    </source>
</evidence>
<dbReference type="PIRSF" id="PIRSF007871">
    <property type="entry name" value="Cox20"/>
    <property type="match status" value="1"/>
</dbReference>
<evidence type="ECO:0000256" key="3">
    <source>
        <dbReference type="ARBA" id="ARBA00017689"/>
    </source>
</evidence>
<evidence type="ECO:0000256" key="2">
    <source>
        <dbReference type="ARBA" id="ARBA00009575"/>
    </source>
</evidence>
<keyword evidence="8 9" id="KW-0472">Membrane</keyword>
<keyword evidence="5 9" id="KW-0999">Mitochondrion inner membrane</keyword>
<keyword evidence="6" id="KW-1133">Transmembrane helix</keyword>
<keyword evidence="4" id="KW-0812">Transmembrane</keyword>
<evidence type="ECO:0000256" key="9">
    <source>
        <dbReference type="PIRNR" id="PIRNR007871"/>
    </source>
</evidence>
<evidence type="ECO:0000313" key="11">
    <source>
        <dbReference type="EMBL" id="KJX94266.1"/>
    </source>
</evidence>
<evidence type="ECO:0000256" key="8">
    <source>
        <dbReference type="ARBA" id="ARBA00023136"/>
    </source>
</evidence>
<comment type="subcellular location">
    <subcellularLocation>
        <location evidence="1 9">Mitochondrion inner membrane</location>
    </subcellularLocation>
</comment>
<dbReference type="PANTHER" id="PTHR31586">
    <property type="entry name" value="CYTOCHROME C OXIDASE PROTEIN 20"/>
    <property type="match status" value="1"/>
</dbReference>
<dbReference type="GO" id="GO:0005743">
    <property type="term" value="C:mitochondrial inner membrane"/>
    <property type="evidence" value="ECO:0007669"/>
    <property type="project" value="UniProtKB-SubCell"/>
</dbReference>
<keyword evidence="7 9" id="KW-0496">Mitochondrion</keyword>